<comment type="caution">
    <text evidence="1">The sequence shown here is derived from an EMBL/GenBank/DDBJ whole genome shotgun (WGS) entry which is preliminary data.</text>
</comment>
<dbReference type="EMBL" id="VZIZ01000015">
    <property type="protein sequence ID" value="KAF0568781.1"/>
    <property type="molecule type" value="Genomic_DNA"/>
</dbReference>
<proteinExistence type="predicted"/>
<accession>A0A6N7C0I0</accession>
<reference evidence="1 2" key="1">
    <citation type="submission" date="2019-09" db="EMBL/GenBank/DDBJ databases">
        <title>Draft genome sequence of Psychrobacter nivimaris LAMA 639, in search for biotechnological relevant genes.</title>
        <authorList>
            <person name="Lima A.O.S."/>
            <person name="Staloch B.E.K."/>
            <person name="Freitas R.C."/>
            <person name="Niero H."/>
            <person name="Silva M.A.C."/>
        </authorList>
    </citation>
    <scope>NUCLEOTIDE SEQUENCE [LARGE SCALE GENOMIC DNA]</scope>
    <source>
        <strain evidence="1 2">LAMA 639</strain>
    </source>
</reference>
<dbReference type="Proteomes" id="UP000471465">
    <property type="component" value="Unassembled WGS sequence"/>
</dbReference>
<evidence type="ECO:0000313" key="2">
    <source>
        <dbReference type="Proteomes" id="UP000471465"/>
    </source>
</evidence>
<name>A0A6N7C0I0_9GAMM</name>
<dbReference type="AlphaFoldDB" id="A0A6N7C0I0"/>
<sequence length="29" mass="3321">MSQSIKDIFYHALLARAAYSEMKSNDSQD</sequence>
<organism evidence="1 2">
    <name type="scientific">Psychrobacter nivimaris</name>
    <dbReference type="NCBI Taxonomy" id="281738"/>
    <lineage>
        <taxon>Bacteria</taxon>
        <taxon>Pseudomonadati</taxon>
        <taxon>Pseudomonadota</taxon>
        <taxon>Gammaproteobacteria</taxon>
        <taxon>Moraxellales</taxon>
        <taxon>Moraxellaceae</taxon>
        <taxon>Psychrobacter</taxon>
    </lineage>
</organism>
<evidence type="ECO:0000313" key="1">
    <source>
        <dbReference type="EMBL" id="KAF0568781.1"/>
    </source>
</evidence>
<gene>
    <name evidence="1" type="ORF">FQV37_537</name>
</gene>
<protein>
    <submittedName>
        <fullName evidence="1">Uncharacterized protein</fullName>
    </submittedName>
</protein>
<keyword evidence="2" id="KW-1185">Reference proteome</keyword>